<proteinExistence type="predicted"/>
<keyword evidence="1" id="KW-0812">Transmembrane</keyword>
<feature type="transmembrane region" description="Helical" evidence="1">
    <location>
        <begin position="21"/>
        <end position="42"/>
    </location>
</feature>
<evidence type="ECO:0000313" key="3">
    <source>
        <dbReference type="Proteomes" id="UP001320148"/>
    </source>
</evidence>
<keyword evidence="1" id="KW-0472">Membrane</keyword>
<organism evidence="2 3">
    <name type="scientific">Desulfoluna limicola</name>
    <dbReference type="NCBI Taxonomy" id="2810562"/>
    <lineage>
        <taxon>Bacteria</taxon>
        <taxon>Pseudomonadati</taxon>
        <taxon>Thermodesulfobacteriota</taxon>
        <taxon>Desulfobacteria</taxon>
        <taxon>Desulfobacterales</taxon>
        <taxon>Desulfolunaceae</taxon>
        <taxon>Desulfoluna</taxon>
    </lineage>
</organism>
<reference evidence="2 3" key="1">
    <citation type="submission" date="2021-02" db="EMBL/GenBank/DDBJ databases">
        <title>Complete genome of Desulfoluna sp. strain ASN36.</title>
        <authorList>
            <person name="Takahashi A."/>
            <person name="Kojima H."/>
            <person name="Fukui M."/>
        </authorList>
    </citation>
    <scope>NUCLEOTIDE SEQUENCE [LARGE SCALE GENOMIC DNA]</scope>
    <source>
        <strain evidence="2 3">ASN36</strain>
    </source>
</reference>
<dbReference type="EMBL" id="AP024488">
    <property type="protein sequence ID" value="BCS97737.1"/>
    <property type="molecule type" value="Genomic_DNA"/>
</dbReference>
<name>A0ABN6F5Q8_9BACT</name>
<evidence type="ECO:0008006" key="4">
    <source>
        <dbReference type="Google" id="ProtNLM"/>
    </source>
</evidence>
<keyword evidence="1" id="KW-1133">Transmembrane helix</keyword>
<sequence length="368" mass="42600">MAVEHAITIALNRLMQTMETFIPNILYILGAGFSAPLGIPVMDNFLSKSKDMYSLNSEKYQHFCNIFNDCDRLSKAKNYIASNLFNIEELLSILEMESFATVRNSTGNFKHYIADVIKYYSPIIPKTTNCLGTSFLFGGDLFSLYGAFVASLLTLEISQKEGNISSRLVSKRSELPNYSLISLNYDMIIEDYIRYMESHYKSPVRNIVTEVNENEDNYYHVDRGISFAKIHGSVEPQSIIPPTWNKTNRAGIQKTWHLASNLISNSNYIRFLGYSMPDTDSYIKYLLTVSIVNSENLKGIDVICLDADKTVEKRFRRLFNFNNFRFKNENILRYFESIREMVHRKGTKHEVIFYEFDKLEHAHDSFFT</sequence>
<accession>A0ABN6F5Q8</accession>
<dbReference type="Pfam" id="PF13289">
    <property type="entry name" value="SIR2_2"/>
    <property type="match status" value="1"/>
</dbReference>
<evidence type="ECO:0000256" key="1">
    <source>
        <dbReference type="SAM" id="Phobius"/>
    </source>
</evidence>
<evidence type="ECO:0000313" key="2">
    <source>
        <dbReference type="EMBL" id="BCS97737.1"/>
    </source>
</evidence>
<dbReference type="Proteomes" id="UP001320148">
    <property type="component" value="Chromosome"/>
</dbReference>
<protein>
    <recommendedName>
        <fullName evidence="4">SIR2-like domain-containing protein</fullName>
    </recommendedName>
</protein>
<gene>
    <name evidence="2" type="ORF">DSLASN_33690</name>
</gene>
<keyword evidence="3" id="KW-1185">Reference proteome</keyword>